<organism evidence="2 3">
    <name type="scientific">Serratia rubidaea</name>
    <name type="common">Serratia marinorubra</name>
    <dbReference type="NCBI Taxonomy" id="61652"/>
    <lineage>
        <taxon>Bacteria</taxon>
        <taxon>Pseudomonadati</taxon>
        <taxon>Pseudomonadota</taxon>
        <taxon>Gammaproteobacteria</taxon>
        <taxon>Enterobacterales</taxon>
        <taxon>Yersiniaceae</taxon>
        <taxon>Serratia</taxon>
    </lineage>
</organism>
<proteinExistence type="predicted"/>
<dbReference type="AlphaFoldDB" id="A0A448SWK4"/>
<keyword evidence="1" id="KW-0472">Membrane</keyword>
<gene>
    <name evidence="2" type="ORF">NCTC10036_04539</name>
</gene>
<dbReference type="RefSeq" id="WP_126533229.1">
    <property type="nucleotide sequence ID" value="NZ_JAQOZY010000001.1"/>
</dbReference>
<evidence type="ECO:0000256" key="1">
    <source>
        <dbReference type="SAM" id="Phobius"/>
    </source>
</evidence>
<sequence length="373" mass="41955">MGWPIPDIPEKTRMPAPHFRLWAGVLLIMLIAGSLLALFIGRVDSYIQMLIYGTLPAFLLWLSIFGVVLNRYDQSGVSAFAWHEESRKTKSQWRQWSRRQVAVIGNVLLTPEADGVASMLGAAADIPMFPKKARPLWGEEQNLTARCNMIDKRLEEQAAGYRHDLYAIYVLCPPPQREEVADAVLRHWDLMPEFVDAIEQVPPFNVDAEITGIALVLCVQCWAGNSAPQYSEFIAAQLIGAPAFIRTRQYRLLAGMGRIMPLSPGRLPDDLDMLFDYNGLDFTALQHVWLSGESEQTAVDVALYAESRQWVLPKKCPFHYVDLTFGPPGEFAFTLSLSMMAEAAAKTSQNQLIIFQQPQSSGWMCLITRELFS</sequence>
<keyword evidence="1" id="KW-0812">Transmembrane</keyword>
<dbReference type="EMBL" id="LR134493">
    <property type="protein sequence ID" value="VEI71983.1"/>
    <property type="molecule type" value="Genomic_DNA"/>
</dbReference>
<evidence type="ECO:0000313" key="3">
    <source>
        <dbReference type="Proteomes" id="UP000281904"/>
    </source>
</evidence>
<feature type="transmembrane region" description="Helical" evidence="1">
    <location>
        <begin position="46"/>
        <end position="69"/>
    </location>
</feature>
<keyword evidence="1" id="KW-1133">Transmembrane helix</keyword>
<name>A0A448SWK4_SERRU</name>
<feature type="transmembrane region" description="Helical" evidence="1">
    <location>
        <begin position="21"/>
        <end position="40"/>
    </location>
</feature>
<reference evidence="2 3" key="1">
    <citation type="submission" date="2018-12" db="EMBL/GenBank/DDBJ databases">
        <authorList>
            <consortium name="Pathogen Informatics"/>
        </authorList>
    </citation>
    <scope>NUCLEOTIDE SEQUENCE [LARGE SCALE GENOMIC DNA]</scope>
    <source>
        <strain evidence="2 3">NCTC10036</strain>
    </source>
</reference>
<dbReference type="Proteomes" id="UP000281904">
    <property type="component" value="Chromosome"/>
</dbReference>
<accession>A0A448SWK4</accession>
<protein>
    <submittedName>
        <fullName evidence="2">Uncharacterized protein</fullName>
    </submittedName>
</protein>
<evidence type="ECO:0000313" key="2">
    <source>
        <dbReference type="EMBL" id="VEI71983.1"/>
    </source>
</evidence>